<dbReference type="RefSeq" id="WP_067305782.1">
    <property type="nucleotide sequence ID" value="NZ_LRMV01000035.1"/>
</dbReference>
<dbReference type="Proteomes" id="UP000198226">
    <property type="component" value="Chromosome I"/>
</dbReference>
<name>A0A109ILW0_9ACTN</name>
<keyword evidence="2" id="KW-1185">Reference proteome</keyword>
<sequence>MSTQPWREVGDGPLSRAAASVYTVLVVGLLLILAVLPGLVPLLLLRPDASNLPLVALCLLPVGPALSAALYALHHQRPDLTDLRPAAWFRQGYRANLRQTLWIWVPVLLWLTVIGVNLSYLSAAVVPAGWAVPLVGVGVGVALVGGNALVIAALFAFRTRDVLRLARYFLVRTPGVTVGTLLLLAAAGALTVGVSELVPVLLAGPFALAYLRICTPMIDIVRKEFTG</sequence>
<evidence type="ECO:0000313" key="1">
    <source>
        <dbReference type="EMBL" id="SCG45044.1"/>
    </source>
</evidence>
<proteinExistence type="predicted"/>
<organism evidence="1 2">
    <name type="scientific">Micromonospora rifamycinica</name>
    <dbReference type="NCBI Taxonomy" id="291594"/>
    <lineage>
        <taxon>Bacteria</taxon>
        <taxon>Bacillati</taxon>
        <taxon>Actinomycetota</taxon>
        <taxon>Actinomycetes</taxon>
        <taxon>Micromonosporales</taxon>
        <taxon>Micromonosporaceae</taxon>
        <taxon>Micromonospora</taxon>
    </lineage>
</organism>
<protein>
    <submittedName>
        <fullName evidence="1">Uncharacterized protein</fullName>
    </submittedName>
</protein>
<reference evidence="2" key="1">
    <citation type="submission" date="2016-06" db="EMBL/GenBank/DDBJ databases">
        <authorList>
            <person name="Varghese N."/>
            <person name="Submissions Spin"/>
        </authorList>
    </citation>
    <scope>NUCLEOTIDE SEQUENCE [LARGE SCALE GENOMIC DNA]</scope>
    <source>
        <strain evidence="2">DSM 44983</strain>
    </source>
</reference>
<dbReference type="OrthoDB" id="4211860at2"/>
<dbReference type="AlphaFoldDB" id="A0A109ILW0"/>
<evidence type="ECO:0000313" key="2">
    <source>
        <dbReference type="Proteomes" id="UP000198226"/>
    </source>
</evidence>
<gene>
    <name evidence="1" type="ORF">GA0070623_1206</name>
</gene>
<dbReference type="EMBL" id="LT607752">
    <property type="protein sequence ID" value="SCG45044.1"/>
    <property type="molecule type" value="Genomic_DNA"/>
</dbReference>
<accession>A0A109ILW0</accession>